<evidence type="ECO:0000256" key="1">
    <source>
        <dbReference type="SAM" id="Phobius"/>
    </source>
</evidence>
<dbReference type="SUPFAM" id="SSF56436">
    <property type="entry name" value="C-type lectin-like"/>
    <property type="match status" value="2"/>
</dbReference>
<protein>
    <recommendedName>
        <fullName evidence="2">C-type lectin domain-containing protein</fullName>
    </recommendedName>
</protein>
<name>A0A443S3T3_9ACAR</name>
<evidence type="ECO:0000313" key="4">
    <source>
        <dbReference type="Proteomes" id="UP000288716"/>
    </source>
</evidence>
<accession>A0A443S3T3</accession>
<dbReference type="OrthoDB" id="441660at2759"/>
<dbReference type="InterPro" id="IPR016187">
    <property type="entry name" value="CTDL_fold"/>
</dbReference>
<keyword evidence="1" id="KW-1133">Transmembrane helix</keyword>
<dbReference type="Proteomes" id="UP000288716">
    <property type="component" value="Unassembled WGS sequence"/>
</dbReference>
<comment type="caution">
    <text evidence="3">The sequence shown here is derived from an EMBL/GenBank/DDBJ whole genome shotgun (WGS) entry which is preliminary data.</text>
</comment>
<dbReference type="InterPro" id="IPR001304">
    <property type="entry name" value="C-type_lectin-like"/>
</dbReference>
<dbReference type="InterPro" id="IPR050111">
    <property type="entry name" value="C-type_lectin/snaclec_domain"/>
</dbReference>
<reference evidence="3 4" key="1">
    <citation type="journal article" date="2018" name="Gigascience">
        <title>Genomes of trombidid mites reveal novel predicted allergens and laterally-transferred genes associated with secondary metabolism.</title>
        <authorList>
            <person name="Dong X."/>
            <person name="Chaisiri K."/>
            <person name="Xia D."/>
            <person name="Armstrong S.D."/>
            <person name="Fang Y."/>
            <person name="Donnelly M.J."/>
            <person name="Kadowaki T."/>
            <person name="McGarry J.W."/>
            <person name="Darby A.C."/>
            <person name="Makepeace B.L."/>
        </authorList>
    </citation>
    <scope>NUCLEOTIDE SEQUENCE [LARGE SCALE GENOMIC DNA]</scope>
    <source>
        <strain evidence="3">UoL-UT</strain>
    </source>
</reference>
<organism evidence="3 4">
    <name type="scientific">Leptotrombidium deliense</name>
    <dbReference type="NCBI Taxonomy" id="299467"/>
    <lineage>
        <taxon>Eukaryota</taxon>
        <taxon>Metazoa</taxon>
        <taxon>Ecdysozoa</taxon>
        <taxon>Arthropoda</taxon>
        <taxon>Chelicerata</taxon>
        <taxon>Arachnida</taxon>
        <taxon>Acari</taxon>
        <taxon>Acariformes</taxon>
        <taxon>Trombidiformes</taxon>
        <taxon>Prostigmata</taxon>
        <taxon>Anystina</taxon>
        <taxon>Parasitengona</taxon>
        <taxon>Trombiculoidea</taxon>
        <taxon>Trombiculidae</taxon>
        <taxon>Leptotrombidium</taxon>
    </lineage>
</organism>
<keyword evidence="1" id="KW-0472">Membrane</keyword>
<dbReference type="PANTHER" id="PTHR22803">
    <property type="entry name" value="MANNOSE, PHOSPHOLIPASE, LECTIN RECEPTOR RELATED"/>
    <property type="match status" value="1"/>
</dbReference>
<dbReference type="VEuPathDB" id="VectorBase:LDEU009853"/>
<gene>
    <name evidence="3" type="ORF">B4U80_11682</name>
</gene>
<evidence type="ECO:0000259" key="2">
    <source>
        <dbReference type="PROSITE" id="PS50041"/>
    </source>
</evidence>
<dbReference type="Pfam" id="PF00059">
    <property type="entry name" value="Lectin_C"/>
    <property type="match status" value="2"/>
</dbReference>
<keyword evidence="1" id="KW-0812">Transmembrane</keyword>
<evidence type="ECO:0000313" key="3">
    <source>
        <dbReference type="EMBL" id="RWS22187.1"/>
    </source>
</evidence>
<feature type="transmembrane region" description="Helical" evidence="1">
    <location>
        <begin position="562"/>
        <end position="586"/>
    </location>
</feature>
<dbReference type="SMART" id="SM00034">
    <property type="entry name" value="CLECT"/>
    <property type="match status" value="1"/>
</dbReference>
<proteinExistence type="predicted"/>
<dbReference type="InterPro" id="IPR016186">
    <property type="entry name" value="C-type_lectin-like/link_sf"/>
</dbReference>
<dbReference type="PROSITE" id="PS50041">
    <property type="entry name" value="C_TYPE_LECTIN_2"/>
    <property type="match status" value="1"/>
</dbReference>
<dbReference type="AlphaFoldDB" id="A0A443S3T3"/>
<dbReference type="CDD" id="cd00037">
    <property type="entry name" value="CLECT"/>
    <property type="match status" value="1"/>
</dbReference>
<sequence>WKEYDDYCYWKGEKKVSFDDGVRICKEQNANLVSIKDEEEYKFLTKLTKSHHFSKFWIGGRVEFVSRNKDNDDEGSDNDDDDRNNGVSTNKIYWVDNTTFSVQLISRLMFGHHHYVYYGIGFIENACFSLFTDAKAFATEYCKDYSRSGHSDDNMYQRCVRRLIYIAKRRLQYRKNRKSDHINGLWLNNCTKMYYPICKRSLNEQTNKQLITDLNEETLLTRNIIIDHNLYENYIHKFVKLFQSKSKLLAQLILLDDAGPCHHSYLLDFNNTISELEKNHLSFNRKFQHHHLFAEKLFQYFKDSLTVGVIDLEFWKQYAGNSIIRGYYTTELTGSEVGAKKSFFVMKTWITFDQAANICRALKGEMLSVNDIYKYENLPQNIMFNTHFWTSAVKMSETIKHYAMQGRLQLHKNDVKRQPGLANTSTSSRNCLTIKNGKLFESKCSDRNSVVCSGVSNLDLEFGIKRSNVNQVYVDSQINMHSMRIESLFEKAKQIQDEIRKMKESDNIISNFIENDFKYFSTNSDQSDVKKRRKRSVQSTAGINLSIEQINHENIILRRSIYYLKVSLFAFGSMIAMFVVFTAISLRKAMKQIASY</sequence>
<dbReference type="Gene3D" id="3.10.100.10">
    <property type="entry name" value="Mannose-Binding Protein A, subunit A"/>
    <property type="match status" value="2"/>
</dbReference>
<keyword evidence="4" id="KW-1185">Reference proteome</keyword>
<feature type="domain" description="C-type lectin" evidence="2">
    <location>
        <begin position="4"/>
        <end position="59"/>
    </location>
</feature>
<feature type="non-terminal residue" evidence="3">
    <location>
        <position position="1"/>
    </location>
</feature>
<dbReference type="EMBL" id="NCKV01009553">
    <property type="protein sequence ID" value="RWS22187.1"/>
    <property type="molecule type" value="Genomic_DNA"/>
</dbReference>